<evidence type="ECO:0000256" key="10">
    <source>
        <dbReference type="SAM" id="MobiDB-lite"/>
    </source>
</evidence>
<feature type="chain" id="PRO_5044943394" description="Aspartate 1-decarboxylase alpha chain" evidence="9">
    <location>
        <begin position="56"/>
        <end position="205"/>
    </location>
</feature>
<evidence type="ECO:0000256" key="2">
    <source>
        <dbReference type="ARBA" id="ARBA00022655"/>
    </source>
</evidence>
<evidence type="ECO:0000256" key="5">
    <source>
        <dbReference type="ARBA" id="ARBA00023145"/>
    </source>
</evidence>
<keyword evidence="7 9" id="KW-0704">Schiff base</keyword>
<keyword evidence="3 9" id="KW-0210">Decarboxylase</keyword>
<gene>
    <name evidence="9" type="primary">panD</name>
    <name evidence="11" type="ORF">GCM10023216_04270</name>
</gene>
<dbReference type="NCBIfam" id="TIGR00223">
    <property type="entry name" value="panD"/>
    <property type="match status" value="1"/>
</dbReference>
<dbReference type="PANTHER" id="PTHR21012">
    <property type="entry name" value="ASPARTATE 1-DECARBOXYLASE"/>
    <property type="match status" value="1"/>
</dbReference>
<comment type="caution">
    <text evidence="11">The sequence shown here is derived from an EMBL/GenBank/DDBJ whole genome shotgun (WGS) entry which is preliminary data.</text>
</comment>
<evidence type="ECO:0000256" key="4">
    <source>
        <dbReference type="ARBA" id="ARBA00022813"/>
    </source>
</evidence>
<keyword evidence="1 9" id="KW-0963">Cytoplasm</keyword>
<feature type="binding site" evidence="9">
    <location>
        <begin position="104"/>
        <end position="106"/>
    </location>
    <ligand>
        <name>substrate</name>
    </ligand>
</feature>
<dbReference type="Pfam" id="PF02261">
    <property type="entry name" value="Asp_decarbox"/>
    <property type="match status" value="1"/>
</dbReference>
<dbReference type="InterPro" id="IPR009010">
    <property type="entry name" value="Asp_de-COase-like_dom_sf"/>
</dbReference>
<comment type="cofactor">
    <cofactor evidence="9">
        <name>pyruvate</name>
        <dbReference type="ChEBI" id="CHEBI:15361"/>
    </cofactor>
    <text evidence="9">Binds 1 pyruvoyl group covalently per subunit.</text>
</comment>
<accession>A0ABP8Y2U8</accession>
<organism evidence="11 12">
    <name type="scientific">Isoptericola chiayiensis</name>
    <dbReference type="NCBI Taxonomy" id="579446"/>
    <lineage>
        <taxon>Bacteria</taxon>
        <taxon>Bacillati</taxon>
        <taxon>Actinomycetota</taxon>
        <taxon>Actinomycetes</taxon>
        <taxon>Micrococcales</taxon>
        <taxon>Promicromonosporaceae</taxon>
        <taxon>Isoptericola</taxon>
    </lineage>
</organism>
<feature type="chain" id="PRO_5044943395" description="Aspartate 1-decarboxylase beta chain" evidence="9">
    <location>
        <begin position="1"/>
        <end position="55"/>
    </location>
</feature>
<evidence type="ECO:0000256" key="3">
    <source>
        <dbReference type="ARBA" id="ARBA00022793"/>
    </source>
</evidence>
<keyword evidence="12" id="KW-1185">Reference proteome</keyword>
<reference evidence="12" key="1">
    <citation type="journal article" date="2019" name="Int. J. Syst. Evol. Microbiol.">
        <title>The Global Catalogue of Microorganisms (GCM) 10K type strain sequencing project: providing services to taxonomists for standard genome sequencing and annotation.</title>
        <authorList>
            <consortium name="The Broad Institute Genomics Platform"/>
            <consortium name="The Broad Institute Genome Sequencing Center for Infectious Disease"/>
            <person name="Wu L."/>
            <person name="Ma J."/>
        </authorList>
    </citation>
    <scope>NUCLEOTIDE SEQUENCE [LARGE SCALE GENOMIC DNA]</scope>
    <source>
        <strain evidence="12">JCM 18063</strain>
    </source>
</reference>
<feature type="region of interest" description="Disordered" evidence="10">
    <location>
        <begin position="1"/>
        <end position="31"/>
    </location>
</feature>
<protein>
    <recommendedName>
        <fullName evidence="9">Aspartate 1-decarboxylase</fullName>
        <ecNumber evidence="9">4.1.1.11</ecNumber>
    </recommendedName>
    <alternativeName>
        <fullName evidence="9">Aspartate alpha-decarboxylase</fullName>
    </alternativeName>
    <component>
        <recommendedName>
            <fullName evidence="9">Aspartate 1-decarboxylase beta chain</fullName>
        </recommendedName>
    </component>
    <component>
        <recommendedName>
            <fullName evidence="9">Aspartate 1-decarboxylase alpha chain</fullName>
        </recommendedName>
    </component>
</protein>
<comment type="PTM">
    <text evidence="9">Is synthesized initially as an inactive proenzyme, which is activated by self-cleavage at a specific serine bond to produce a beta-subunit with a hydroxyl group at its C-terminus and an alpha-subunit with a pyruvoyl group at its N-terminus.</text>
</comment>
<evidence type="ECO:0000256" key="7">
    <source>
        <dbReference type="ARBA" id="ARBA00023270"/>
    </source>
</evidence>
<sequence>MTDQTSPHTVGEPGTGAAPGTHRAPVRRPASLQRPMMIGKIHRATVTQADLHYVGSITVDTDLLDAADLIPGQQVDVVDVTNGARLTTYVIPGEPGAGEISINGAAAHLVSPGDTVIIIAYGMMSDHDARTFLPHVVFVDGDNKIVELHDDPGHAPDGYGLYDSGVPIEPYQSAGLVRTAAGRAVAGEPVPAEAPGAAPEPAPAR</sequence>
<dbReference type="CDD" id="cd06919">
    <property type="entry name" value="Asp_decarbox"/>
    <property type="match status" value="1"/>
</dbReference>
<feature type="binding site" evidence="9">
    <location>
        <position position="88"/>
    </location>
    <ligand>
        <name>substrate</name>
    </ligand>
</feature>
<comment type="subcellular location">
    <subcellularLocation>
        <location evidence="9">Cytoplasm</location>
    </subcellularLocation>
</comment>
<name>A0ABP8Y2U8_9MICO</name>
<keyword evidence="5 9" id="KW-0865">Zymogen</keyword>
<comment type="function">
    <text evidence="9">Catalyzes the pyruvoyl-dependent decarboxylation of aspartate to produce beta-alanine.</text>
</comment>
<feature type="modified residue" description="Pyruvic acid (Ser)" evidence="9">
    <location>
        <position position="56"/>
    </location>
</feature>
<dbReference type="EMBL" id="BAABID010000004">
    <property type="protein sequence ID" value="GAA4718926.1"/>
    <property type="molecule type" value="Genomic_DNA"/>
</dbReference>
<evidence type="ECO:0000313" key="11">
    <source>
        <dbReference type="EMBL" id="GAA4718926.1"/>
    </source>
</evidence>
<evidence type="ECO:0000256" key="6">
    <source>
        <dbReference type="ARBA" id="ARBA00023239"/>
    </source>
</evidence>
<feature type="active site" description="Schiff-base intermediate with substrate; via pyruvic acid" evidence="9">
    <location>
        <position position="56"/>
    </location>
</feature>
<dbReference type="EC" id="4.1.1.11" evidence="9"/>
<keyword evidence="4 9" id="KW-0068">Autocatalytic cleavage</keyword>
<feature type="active site" description="Proton donor" evidence="9">
    <location>
        <position position="89"/>
    </location>
</feature>
<dbReference type="PANTHER" id="PTHR21012:SF0">
    <property type="entry name" value="ASPARTATE 1-DECARBOXYLASE"/>
    <property type="match status" value="1"/>
</dbReference>
<comment type="catalytic activity">
    <reaction evidence="9">
        <text>L-aspartate + H(+) = beta-alanine + CO2</text>
        <dbReference type="Rhea" id="RHEA:19497"/>
        <dbReference type="ChEBI" id="CHEBI:15378"/>
        <dbReference type="ChEBI" id="CHEBI:16526"/>
        <dbReference type="ChEBI" id="CHEBI:29991"/>
        <dbReference type="ChEBI" id="CHEBI:57966"/>
        <dbReference type="EC" id="4.1.1.11"/>
    </reaction>
</comment>
<dbReference type="Gene3D" id="2.40.40.20">
    <property type="match status" value="1"/>
</dbReference>
<evidence type="ECO:0000256" key="8">
    <source>
        <dbReference type="ARBA" id="ARBA00023317"/>
    </source>
</evidence>
<dbReference type="Proteomes" id="UP001500956">
    <property type="component" value="Unassembled WGS sequence"/>
</dbReference>
<keyword evidence="6 9" id="KW-0456">Lyase</keyword>
<keyword evidence="2 9" id="KW-0566">Pantothenate biosynthesis</keyword>
<dbReference type="HAMAP" id="MF_00446">
    <property type="entry name" value="PanD"/>
    <property type="match status" value="1"/>
</dbReference>
<dbReference type="SUPFAM" id="SSF50692">
    <property type="entry name" value="ADC-like"/>
    <property type="match status" value="1"/>
</dbReference>
<comment type="subunit">
    <text evidence="9">Heterooctamer of four alpha and four beta subunits.</text>
</comment>
<comment type="similarity">
    <text evidence="9">Belongs to the PanD family.</text>
</comment>
<comment type="pathway">
    <text evidence="9">Cofactor biosynthesis; (R)-pantothenate biosynthesis; beta-alanine from L-aspartate: step 1/1.</text>
</comment>
<evidence type="ECO:0000256" key="9">
    <source>
        <dbReference type="HAMAP-Rule" id="MF_00446"/>
    </source>
</evidence>
<evidence type="ECO:0000313" key="12">
    <source>
        <dbReference type="Proteomes" id="UP001500956"/>
    </source>
</evidence>
<keyword evidence="8 9" id="KW-0670">Pyruvate</keyword>
<evidence type="ECO:0000256" key="1">
    <source>
        <dbReference type="ARBA" id="ARBA00022490"/>
    </source>
</evidence>
<proteinExistence type="inferred from homology"/>
<dbReference type="InterPro" id="IPR003190">
    <property type="entry name" value="Asp_decarbox"/>
</dbReference>